<evidence type="ECO:0000313" key="5">
    <source>
        <dbReference type="Proteomes" id="UP001500782"/>
    </source>
</evidence>
<accession>A0ABN0VZ89</accession>
<proteinExistence type="predicted"/>
<dbReference type="PANTHER" id="PTHR42776">
    <property type="entry name" value="SERINE PEPTIDASE S9 FAMILY MEMBER"/>
    <property type="match status" value="1"/>
</dbReference>
<keyword evidence="2" id="KW-0645">Protease</keyword>
<keyword evidence="5" id="KW-1185">Reference proteome</keyword>
<dbReference type="RefSeq" id="WP_343796828.1">
    <property type="nucleotide sequence ID" value="NZ_BAAADJ010000009.1"/>
</dbReference>
<feature type="domain" description="Peptidase S9 prolyl oligopeptidase catalytic" evidence="3">
    <location>
        <begin position="486"/>
        <end position="690"/>
    </location>
</feature>
<sequence>MEKRRLTVEDLYRFKGPGDAQFSPNGTYVAYVVKGLDKKKDKSVTNIFIHNRKTNQTKQLTNSGKDSTPRFSPDGSRLAFISSRNKKPQVWILPLDGGEAFEVKTKERVSGPIEWTPDGKSLLYHAEVFSQEEEAWTPYKGAPEYDRKRIKELAEKTDKDKKDDDQHDNEVKVITRFKYRGDGHGYYGHVRNHCFLTAIPEQVEEGQEPNCRQLTKGDYDHHGGTLSPDGKYVLVGSRHTDDADHEQRTDLWLIEVETGKELLLYRAPGPCYAPSWSEDGKFIAFGGHDQRVGASTSMDLWLLNVHSFVERISENGKAEPLEMKDATNVTRPLDRTIGGQGSDVGYRAGNWKAWQGNRLLFLVASKGAGHIYQVNPELGKAEPLLIDEHGSITSLAVSENTIAYAKSNPTLPQELFLWKENEEQITNVNADLVDELEIGAWEKITYPSGEATIDGWMVYPSDFDKKKNYPLVLLIHGGPHGAYGPNFMFSAQLFAAKGYVVLYTNPRGSETYGQDFAAVIDKNWGDLDYKDIMAGVDAVIEKGFVDEEQMFVHGWSYGGYMSCWIPTQTDRFKAIAAGASVTNMLSGYGTSDITLADEYEYGGKPWKDGEHLIAHSPIGHVENVVTPMLLMHGENDHRVAVSQTEEFYIALKRLGKEAVMIRYPDEFHGLGRPIHQVDRYERLVAWFEYYRNVNNVNAE</sequence>
<dbReference type="EMBL" id="BAAADJ010000009">
    <property type="protein sequence ID" value="GAA0321046.1"/>
    <property type="molecule type" value="Genomic_DNA"/>
</dbReference>
<dbReference type="PANTHER" id="PTHR42776:SF27">
    <property type="entry name" value="DIPEPTIDYL PEPTIDASE FAMILY MEMBER 6"/>
    <property type="match status" value="1"/>
</dbReference>
<dbReference type="SUPFAM" id="SSF53474">
    <property type="entry name" value="alpha/beta-Hydrolases"/>
    <property type="match status" value="1"/>
</dbReference>
<evidence type="ECO:0000256" key="2">
    <source>
        <dbReference type="ARBA" id="ARBA00022825"/>
    </source>
</evidence>
<dbReference type="Gene3D" id="3.40.50.1820">
    <property type="entry name" value="alpha/beta hydrolase"/>
    <property type="match status" value="1"/>
</dbReference>
<reference evidence="4 5" key="1">
    <citation type="journal article" date="2019" name="Int. J. Syst. Evol. Microbiol.">
        <title>The Global Catalogue of Microorganisms (GCM) 10K type strain sequencing project: providing services to taxonomists for standard genome sequencing and annotation.</title>
        <authorList>
            <consortium name="The Broad Institute Genomics Platform"/>
            <consortium name="The Broad Institute Genome Sequencing Center for Infectious Disease"/>
            <person name="Wu L."/>
            <person name="Ma J."/>
        </authorList>
    </citation>
    <scope>NUCLEOTIDE SEQUENCE [LARGE SCALE GENOMIC DNA]</scope>
    <source>
        <strain evidence="4 5">JCM 9731</strain>
    </source>
</reference>
<dbReference type="SUPFAM" id="SSF82171">
    <property type="entry name" value="DPP6 N-terminal domain-like"/>
    <property type="match status" value="1"/>
</dbReference>
<evidence type="ECO:0000256" key="1">
    <source>
        <dbReference type="ARBA" id="ARBA00022801"/>
    </source>
</evidence>
<evidence type="ECO:0000259" key="3">
    <source>
        <dbReference type="Pfam" id="PF00326"/>
    </source>
</evidence>
<dbReference type="Gene3D" id="2.120.10.30">
    <property type="entry name" value="TolB, C-terminal domain"/>
    <property type="match status" value="2"/>
</dbReference>
<dbReference type="Pfam" id="PF07676">
    <property type="entry name" value="PD40"/>
    <property type="match status" value="1"/>
</dbReference>
<dbReference type="InterPro" id="IPR011659">
    <property type="entry name" value="WD40"/>
</dbReference>
<dbReference type="Proteomes" id="UP001500782">
    <property type="component" value="Unassembled WGS sequence"/>
</dbReference>
<dbReference type="InterPro" id="IPR001375">
    <property type="entry name" value="Peptidase_S9_cat"/>
</dbReference>
<keyword evidence="1" id="KW-0378">Hydrolase</keyword>
<comment type="caution">
    <text evidence="4">The sequence shown here is derived from an EMBL/GenBank/DDBJ whole genome shotgun (WGS) entry which is preliminary data.</text>
</comment>
<name>A0ABN0VZ89_9BACI</name>
<dbReference type="InterPro" id="IPR011042">
    <property type="entry name" value="6-blade_b-propeller_TolB-like"/>
</dbReference>
<protein>
    <submittedName>
        <fullName evidence="4">S9 family peptidase</fullName>
    </submittedName>
</protein>
<evidence type="ECO:0000313" key="4">
    <source>
        <dbReference type="EMBL" id="GAA0321046.1"/>
    </source>
</evidence>
<organism evidence="4 5">
    <name type="scientific">Bacillus carboniphilus</name>
    <dbReference type="NCBI Taxonomy" id="86663"/>
    <lineage>
        <taxon>Bacteria</taxon>
        <taxon>Bacillati</taxon>
        <taxon>Bacillota</taxon>
        <taxon>Bacilli</taxon>
        <taxon>Bacillales</taxon>
        <taxon>Bacillaceae</taxon>
        <taxon>Bacillus</taxon>
    </lineage>
</organism>
<dbReference type="InterPro" id="IPR029058">
    <property type="entry name" value="AB_hydrolase_fold"/>
</dbReference>
<keyword evidence="2" id="KW-0720">Serine protease</keyword>
<dbReference type="Pfam" id="PF00326">
    <property type="entry name" value="Peptidase_S9"/>
    <property type="match status" value="1"/>
</dbReference>
<gene>
    <name evidence="4" type="ORF">GCM10008967_09470</name>
</gene>